<evidence type="ECO:0000256" key="8">
    <source>
        <dbReference type="ARBA" id="ARBA00022737"/>
    </source>
</evidence>
<evidence type="ECO:0000259" key="21">
    <source>
        <dbReference type="Pfam" id="PF07732"/>
    </source>
</evidence>
<evidence type="ECO:0000313" key="22">
    <source>
        <dbReference type="EMBL" id="KZL82268.1"/>
    </source>
</evidence>
<evidence type="ECO:0000256" key="15">
    <source>
        <dbReference type="ARBA" id="ARBA00023180"/>
    </source>
</evidence>
<feature type="non-terminal residue" evidence="22">
    <location>
        <position position="1"/>
    </location>
</feature>
<protein>
    <submittedName>
        <fullName evidence="22">Multicopper oxidase</fullName>
    </submittedName>
</protein>
<dbReference type="CDD" id="cd13899">
    <property type="entry name" value="CuRO_3_Fet3p"/>
    <property type="match status" value="1"/>
</dbReference>
<comment type="similarity">
    <text evidence="1">Belongs to the multicopper oxidase family.</text>
</comment>
<dbReference type="InterPro" id="IPR045087">
    <property type="entry name" value="Cu-oxidase_fam"/>
</dbReference>
<keyword evidence="7" id="KW-0732">Signal</keyword>
<evidence type="ECO:0000256" key="14">
    <source>
        <dbReference type="ARBA" id="ARBA00023136"/>
    </source>
</evidence>
<evidence type="ECO:0000256" key="9">
    <source>
        <dbReference type="ARBA" id="ARBA00022989"/>
    </source>
</evidence>
<evidence type="ECO:0000256" key="5">
    <source>
        <dbReference type="ARBA" id="ARBA00022692"/>
    </source>
</evidence>
<comment type="caution">
    <text evidence="22">The sequence shown here is derived from an EMBL/GenBank/DDBJ whole genome shotgun (WGS) entry which is preliminary data.</text>
</comment>
<name>A0A161WD74_COLIC</name>
<dbReference type="Gene3D" id="2.60.40.420">
    <property type="entry name" value="Cupredoxins - blue copper proteins"/>
    <property type="match status" value="3"/>
</dbReference>
<dbReference type="CDD" id="cd13877">
    <property type="entry name" value="CuRO_2_Fet3p_like"/>
    <property type="match status" value="1"/>
</dbReference>
<dbReference type="Pfam" id="PF00394">
    <property type="entry name" value="Cu-oxidase"/>
    <property type="match status" value="1"/>
</dbReference>
<dbReference type="InterPro" id="IPR008972">
    <property type="entry name" value="Cupredoxin"/>
</dbReference>
<evidence type="ECO:0000313" key="23">
    <source>
        <dbReference type="Proteomes" id="UP000076584"/>
    </source>
</evidence>
<feature type="compositionally biased region" description="Polar residues" evidence="17">
    <location>
        <begin position="1"/>
        <end position="10"/>
    </location>
</feature>
<dbReference type="FunFam" id="2.60.40.420:FF:000025">
    <property type="entry name" value="FET5p Multicopper oxidase"/>
    <property type="match status" value="1"/>
</dbReference>
<dbReference type="GO" id="GO:0033573">
    <property type="term" value="C:high-affinity iron permease complex"/>
    <property type="evidence" value="ECO:0007669"/>
    <property type="project" value="TreeGrafter"/>
</dbReference>
<dbReference type="InterPro" id="IPR002355">
    <property type="entry name" value="Cu_oxidase_Cu_BS"/>
</dbReference>
<feature type="region of interest" description="Disordered" evidence="17">
    <location>
        <begin position="1"/>
        <end position="20"/>
    </location>
</feature>
<dbReference type="PROSITE" id="PS00080">
    <property type="entry name" value="MULTICOPPER_OXIDASE2"/>
    <property type="match status" value="1"/>
</dbReference>
<evidence type="ECO:0000256" key="7">
    <source>
        <dbReference type="ARBA" id="ARBA00022729"/>
    </source>
</evidence>
<keyword evidence="3" id="KW-1003">Cell membrane</keyword>
<dbReference type="InterPro" id="IPR001117">
    <property type="entry name" value="Cu-oxidase_2nd"/>
</dbReference>
<evidence type="ECO:0000256" key="17">
    <source>
        <dbReference type="SAM" id="MobiDB-lite"/>
    </source>
</evidence>
<dbReference type="GO" id="GO:0005507">
    <property type="term" value="F:copper ion binding"/>
    <property type="evidence" value="ECO:0007669"/>
    <property type="project" value="InterPro"/>
</dbReference>
<feature type="domain" description="Plastocyanin-like" evidence="21">
    <location>
        <begin position="69"/>
        <end position="183"/>
    </location>
</feature>
<keyword evidence="8" id="KW-0677">Repeat</keyword>
<sequence length="634" mass="70007">LRRSPGSTRHQGGKGKQGSFVEATHTFSHPATMAFSSPPSAVLARFAALALLITSVLAKTIELDWSIGWVLANPDGAFDKPTIGVNGQWPLPLIEATKGDRLVLTVHNHLGNASTSLHFHGLFQNGTNHMDGAVGITQCAIPPGKSFAYDFKFDQVGTYWYHAHNDGQYPEGLRGPLVIHDPKGPYEGKYDEELVITFSDWYHQSTRSLIKELISVENPTGAEPVPNSALMNDTQNLKVNVQPGKTYLVRMVNIGAFSSHYVWFEGHKLRVVEVDGVWTEEADTETLYIAPAQRYSVLLTTKKDTSENFAIVGAMDEELFDVIPEGLNSNVTGWLVYDDKKPLPEPAAVDDFDPFDDFELVPFDKQEVYDKVDYSFSFNVKMDNLGDGANYAFFNDKTYVLPKVPSLYTALTVGANHAADPRVYGTYTIPHVLKHNDIIEIVLNNEDDGKHPFHLHGHQFQVVHRSDEDAGAFANDTDVAFPRHPMRRDTLLVEGNGNFVIRFKANNPGVWLFHCHIEWHMDQGLIATIVEAPEALQGQKIPEGHLDVCRAAGVPTEGNAAGNTNNVLDLSGENKPVGPLPEGFTPKGYVAMFFSCVAAFLGLGVISWYGAMDSDKKESSIEDHAASESRDRDE</sequence>
<dbReference type="GO" id="GO:0033215">
    <property type="term" value="P:reductive iron assimilation"/>
    <property type="evidence" value="ECO:0007669"/>
    <property type="project" value="TreeGrafter"/>
</dbReference>
<evidence type="ECO:0000256" key="3">
    <source>
        <dbReference type="ARBA" id="ARBA00022475"/>
    </source>
</evidence>
<evidence type="ECO:0000256" key="1">
    <source>
        <dbReference type="ARBA" id="ARBA00010609"/>
    </source>
</evidence>
<keyword evidence="9 18" id="KW-1133">Transmembrane helix</keyword>
<evidence type="ECO:0000256" key="13">
    <source>
        <dbReference type="ARBA" id="ARBA00023065"/>
    </source>
</evidence>
<dbReference type="GO" id="GO:0010106">
    <property type="term" value="P:cellular response to iron ion starvation"/>
    <property type="evidence" value="ECO:0007669"/>
    <property type="project" value="TreeGrafter"/>
</dbReference>
<dbReference type="PROSITE" id="PS00079">
    <property type="entry name" value="MULTICOPPER_OXIDASE1"/>
    <property type="match status" value="1"/>
</dbReference>
<keyword evidence="15" id="KW-0325">Glycoprotein</keyword>
<organism evidence="22 23">
    <name type="scientific">Colletotrichum incanum</name>
    <name type="common">Soybean anthracnose fungus</name>
    <dbReference type="NCBI Taxonomy" id="1573173"/>
    <lineage>
        <taxon>Eukaryota</taxon>
        <taxon>Fungi</taxon>
        <taxon>Dikarya</taxon>
        <taxon>Ascomycota</taxon>
        <taxon>Pezizomycotina</taxon>
        <taxon>Sordariomycetes</taxon>
        <taxon>Hypocreomycetidae</taxon>
        <taxon>Glomerellales</taxon>
        <taxon>Glomerellaceae</taxon>
        <taxon>Colletotrichum</taxon>
        <taxon>Colletotrichum spaethianum species complex</taxon>
    </lineage>
</organism>
<dbReference type="PANTHER" id="PTHR11709:SF361">
    <property type="entry name" value="IRON TRANSPORT MULTICOPPER OXIDASE FET3"/>
    <property type="match status" value="1"/>
</dbReference>
<keyword evidence="6" id="KW-0479">Metal-binding</keyword>
<evidence type="ECO:0000259" key="19">
    <source>
        <dbReference type="Pfam" id="PF00394"/>
    </source>
</evidence>
<keyword evidence="11" id="KW-0408">Iron</keyword>
<gene>
    <name evidence="22" type="ORF">CI238_08494</name>
</gene>
<keyword evidence="4" id="KW-0410">Iron transport</keyword>
<keyword evidence="10" id="KW-0560">Oxidoreductase</keyword>
<evidence type="ECO:0000256" key="10">
    <source>
        <dbReference type="ARBA" id="ARBA00023002"/>
    </source>
</evidence>
<feature type="transmembrane region" description="Helical" evidence="18">
    <location>
        <begin position="589"/>
        <end position="611"/>
    </location>
</feature>
<keyword evidence="12" id="KW-0186">Copper</keyword>
<evidence type="ECO:0000256" key="2">
    <source>
        <dbReference type="ARBA" id="ARBA00022448"/>
    </source>
</evidence>
<dbReference type="InterPro" id="IPR044130">
    <property type="entry name" value="CuRO_2_Fet3-like"/>
</dbReference>
<dbReference type="InterPro" id="IPR033138">
    <property type="entry name" value="Cu_oxidase_CS"/>
</dbReference>
<evidence type="ECO:0000256" key="12">
    <source>
        <dbReference type="ARBA" id="ARBA00023008"/>
    </source>
</evidence>
<dbReference type="CDD" id="cd13851">
    <property type="entry name" value="CuRO_1_Fet3p"/>
    <property type="match status" value="1"/>
</dbReference>
<dbReference type="InterPro" id="IPR011706">
    <property type="entry name" value="Cu-oxidase_C"/>
</dbReference>
<comment type="subcellular location">
    <subcellularLocation>
        <location evidence="16">Cell membrane</location>
        <topology evidence="16">Single-pass type I membrane protein</topology>
        <orientation evidence="16">Extracellular side</orientation>
    </subcellularLocation>
</comment>
<reference evidence="22 23" key="1">
    <citation type="submission" date="2015-06" db="EMBL/GenBank/DDBJ databases">
        <title>Survival trade-offs in plant roots during colonization by closely related pathogenic and mutualistic fungi.</title>
        <authorList>
            <person name="Hacquard S."/>
            <person name="Kracher B."/>
            <person name="Hiruma K."/>
            <person name="Weinman A."/>
            <person name="Muench P."/>
            <person name="Garrido Oter R."/>
            <person name="Ver Loren van Themaat E."/>
            <person name="Dallerey J.-F."/>
            <person name="Damm U."/>
            <person name="Henrissat B."/>
            <person name="Lespinet O."/>
            <person name="Thon M."/>
            <person name="Kemen E."/>
            <person name="McHardy A.C."/>
            <person name="Schulze-Lefert P."/>
            <person name="O'Connell R.J."/>
        </authorList>
    </citation>
    <scope>NUCLEOTIDE SEQUENCE [LARGE SCALE GENOMIC DNA]</scope>
    <source>
        <strain evidence="22 23">MAFF 238704</strain>
    </source>
</reference>
<feature type="domain" description="Plastocyanin-like" evidence="19">
    <location>
        <begin position="192"/>
        <end position="338"/>
    </location>
</feature>
<keyword evidence="14 18" id="KW-0472">Membrane</keyword>
<evidence type="ECO:0000256" key="11">
    <source>
        <dbReference type="ARBA" id="ARBA00023004"/>
    </source>
</evidence>
<dbReference type="InterPro" id="IPR011707">
    <property type="entry name" value="Cu-oxidase-like_N"/>
</dbReference>
<keyword evidence="5 18" id="KW-0812">Transmembrane</keyword>
<dbReference type="AlphaFoldDB" id="A0A161WD74"/>
<dbReference type="Proteomes" id="UP000076584">
    <property type="component" value="Unassembled WGS sequence"/>
</dbReference>
<evidence type="ECO:0000256" key="18">
    <source>
        <dbReference type="SAM" id="Phobius"/>
    </source>
</evidence>
<dbReference type="GO" id="GO:0004322">
    <property type="term" value="F:ferroxidase activity"/>
    <property type="evidence" value="ECO:0007669"/>
    <property type="project" value="TreeGrafter"/>
</dbReference>
<dbReference type="Pfam" id="PF07731">
    <property type="entry name" value="Cu-oxidase_2"/>
    <property type="match status" value="1"/>
</dbReference>
<evidence type="ECO:0000256" key="16">
    <source>
        <dbReference type="ARBA" id="ARBA00037814"/>
    </source>
</evidence>
<keyword evidence="13" id="KW-0406">Ion transport</keyword>
<feature type="region of interest" description="Disordered" evidence="17">
    <location>
        <begin position="615"/>
        <end position="634"/>
    </location>
</feature>
<dbReference type="Pfam" id="PF07732">
    <property type="entry name" value="Cu-oxidase_3"/>
    <property type="match status" value="1"/>
</dbReference>
<dbReference type="FunFam" id="2.60.40.420:FF:000024">
    <property type="entry name" value="FET5p Multicopper oxidase"/>
    <property type="match status" value="1"/>
</dbReference>
<keyword evidence="23" id="KW-1185">Reference proteome</keyword>
<dbReference type="SUPFAM" id="SSF49503">
    <property type="entry name" value="Cupredoxins"/>
    <property type="match status" value="3"/>
</dbReference>
<keyword evidence="2" id="KW-0813">Transport</keyword>
<dbReference type="PANTHER" id="PTHR11709">
    <property type="entry name" value="MULTI-COPPER OXIDASE"/>
    <property type="match status" value="1"/>
</dbReference>
<feature type="domain" description="Plastocyanin-like" evidence="20">
    <location>
        <begin position="400"/>
        <end position="534"/>
    </location>
</feature>
<proteinExistence type="inferred from homology"/>
<evidence type="ECO:0000256" key="4">
    <source>
        <dbReference type="ARBA" id="ARBA00022496"/>
    </source>
</evidence>
<dbReference type="FunFam" id="2.60.40.420:FF:000022">
    <property type="entry name" value="FET5p Multicopper oxidase"/>
    <property type="match status" value="1"/>
</dbReference>
<evidence type="ECO:0000259" key="20">
    <source>
        <dbReference type="Pfam" id="PF07731"/>
    </source>
</evidence>
<evidence type="ECO:0000256" key="6">
    <source>
        <dbReference type="ARBA" id="ARBA00022723"/>
    </source>
</evidence>
<dbReference type="EMBL" id="LFIW01001475">
    <property type="protein sequence ID" value="KZL82268.1"/>
    <property type="molecule type" value="Genomic_DNA"/>
</dbReference>
<accession>A0A161WD74</accession>
<dbReference type="STRING" id="1573173.A0A161WD74"/>